<reference evidence="4 5" key="1">
    <citation type="submission" date="2018-12" db="EMBL/GenBank/DDBJ databases">
        <title>Bacillus chawlae sp. nov., Bacillus glennii sp. nov., and Bacillus saganii sp. nov. Isolated from the Vehicle Assembly Building at Kennedy Space Center where the Viking Spacecraft were Assembled.</title>
        <authorList>
            <person name="Seuylemezian A."/>
            <person name="Vaishampayan P."/>
        </authorList>
    </citation>
    <scope>NUCLEOTIDE SEQUENCE [LARGE SCALE GENOMIC DNA]</scope>
    <source>
        <strain evidence="4 5">L5</strain>
    </source>
</reference>
<gene>
    <name evidence="4" type="ORF">ELQ35_11525</name>
</gene>
<dbReference type="GO" id="GO:0006508">
    <property type="term" value="P:proteolysis"/>
    <property type="evidence" value="ECO:0007669"/>
    <property type="project" value="UniProtKB-KW"/>
</dbReference>
<evidence type="ECO:0000313" key="4">
    <source>
        <dbReference type="EMBL" id="RUQ28551.1"/>
    </source>
</evidence>
<dbReference type="Gene3D" id="3.40.33.10">
    <property type="entry name" value="CAP"/>
    <property type="match status" value="1"/>
</dbReference>
<dbReference type="PANTHER" id="PTHR31157:SF1">
    <property type="entry name" value="SCP DOMAIN-CONTAINING PROTEIN"/>
    <property type="match status" value="1"/>
</dbReference>
<evidence type="ECO:0000259" key="3">
    <source>
        <dbReference type="Pfam" id="PF14504"/>
    </source>
</evidence>
<protein>
    <submittedName>
        <fullName evidence="4">Serine protease</fullName>
    </submittedName>
</protein>
<accession>A0A3S0VIB5</accession>
<feature type="domain" description="SCP" evidence="2">
    <location>
        <begin position="267"/>
        <end position="379"/>
    </location>
</feature>
<dbReference type="Proteomes" id="UP000267430">
    <property type="component" value="Unassembled WGS sequence"/>
</dbReference>
<evidence type="ECO:0000313" key="5">
    <source>
        <dbReference type="Proteomes" id="UP000267430"/>
    </source>
</evidence>
<dbReference type="EMBL" id="RYZZ01000015">
    <property type="protein sequence ID" value="RUQ28551.1"/>
    <property type="molecule type" value="Genomic_DNA"/>
</dbReference>
<keyword evidence="4" id="KW-0378">Hydrolase</keyword>
<comment type="caution">
    <text evidence="4">The sequence shown here is derived from an EMBL/GenBank/DDBJ whole genome shotgun (WGS) entry which is preliminary data.</text>
</comment>
<dbReference type="AlphaFoldDB" id="A0A3S0VIB5"/>
<dbReference type="OrthoDB" id="9783944at2"/>
<dbReference type="InterPro" id="IPR014044">
    <property type="entry name" value="CAP_dom"/>
</dbReference>
<dbReference type="SUPFAM" id="SSF55797">
    <property type="entry name" value="PR-1-like"/>
    <property type="match status" value="1"/>
</dbReference>
<evidence type="ECO:0000259" key="2">
    <source>
        <dbReference type="Pfam" id="PF00188"/>
    </source>
</evidence>
<dbReference type="Pfam" id="PF14504">
    <property type="entry name" value="CAP_assoc_N"/>
    <property type="match status" value="1"/>
</dbReference>
<keyword evidence="4" id="KW-0645">Protease</keyword>
<name>A0A3S0VIB5_9BACI</name>
<keyword evidence="5" id="KW-1185">Reference proteome</keyword>
<dbReference type="InterPro" id="IPR029410">
    <property type="entry name" value="CAP_assoc"/>
</dbReference>
<dbReference type="GO" id="GO:0008233">
    <property type="term" value="F:peptidase activity"/>
    <property type="evidence" value="ECO:0007669"/>
    <property type="project" value="UniProtKB-KW"/>
</dbReference>
<feature type="domain" description="CAP-associated" evidence="3">
    <location>
        <begin position="112"/>
        <end position="248"/>
    </location>
</feature>
<feature type="region of interest" description="Disordered" evidence="1">
    <location>
        <begin position="76"/>
        <end position="95"/>
    </location>
</feature>
<dbReference type="CDD" id="cd05379">
    <property type="entry name" value="CAP_bacterial"/>
    <property type="match status" value="1"/>
</dbReference>
<proteinExistence type="predicted"/>
<dbReference type="PANTHER" id="PTHR31157">
    <property type="entry name" value="SCP DOMAIN-CONTAINING PROTEIN"/>
    <property type="match status" value="1"/>
</dbReference>
<evidence type="ECO:0000256" key="1">
    <source>
        <dbReference type="SAM" id="MobiDB-lite"/>
    </source>
</evidence>
<dbReference type="Pfam" id="PF00188">
    <property type="entry name" value="CAP"/>
    <property type="match status" value="1"/>
</dbReference>
<sequence>MEGNKVRRFLFLLSILVILFASWSYIGKPADKASFQTAFNHLDSQMTTIKENPDVSAAVDKLSSGLDQLLGQLDKTLDPPRQEQQQSDLEQIEKPSLATPTEDVFTVYNIGLGDSKDMVEKQVGAAKRSSYNEYGVEWHAYHKDYQNFMMAAYDENNKVAGLYSNQDLIASTKGIKRGSSKESVLGKLGEPLSKIRKGMVYYQFEKDRDYEMYLIDGSYVTVFFDKHQKNTVTSIQIISEKLEQNRKGFYTQESEQLKQGFEYQLFDVTNAARVNHQLPVLSWDNHVKETARKHSDDMADNNYFNHTNQEGQSPFDRMQEDEVVFNVAGENLASGQFSSIFAHEGLMNSLGHRENILKKDYEYLGVGVAFDDKSKPYYTENFYTN</sequence>
<organism evidence="4 5">
    <name type="scientific">Peribacillus cavernae</name>
    <dbReference type="NCBI Taxonomy" id="1674310"/>
    <lineage>
        <taxon>Bacteria</taxon>
        <taxon>Bacillati</taxon>
        <taxon>Bacillota</taxon>
        <taxon>Bacilli</taxon>
        <taxon>Bacillales</taxon>
        <taxon>Bacillaceae</taxon>
        <taxon>Peribacillus</taxon>
    </lineage>
</organism>
<dbReference type="InterPro" id="IPR035940">
    <property type="entry name" value="CAP_sf"/>
</dbReference>